<reference evidence="1 2" key="1">
    <citation type="submission" date="2021-04" db="EMBL/GenBank/DDBJ databases">
        <title>Genome analysis of Polyangium sp.</title>
        <authorList>
            <person name="Li Y."/>
            <person name="Wang J."/>
        </authorList>
    </citation>
    <scope>NUCLEOTIDE SEQUENCE [LARGE SCALE GENOMIC DNA]</scope>
    <source>
        <strain evidence="1 2">SDU14</strain>
    </source>
</reference>
<organism evidence="1 2">
    <name type="scientific">Polyangium jinanense</name>
    <dbReference type="NCBI Taxonomy" id="2829994"/>
    <lineage>
        <taxon>Bacteria</taxon>
        <taxon>Pseudomonadati</taxon>
        <taxon>Myxococcota</taxon>
        <taxon>Polyangia</taxon>
        <taxon>Polyangiales</taxon>
        <taxon>Polyangiaceae</taxon>
        <taxon>Polyangium</taxon>
    </lineage>
</organism>
<dbReference type="Proteomes" id="UP001151081">
    <property type="component" value="Unassembled WGS sequence"/>
</dbReference>
<comment type="caution">
    <text evidence="1">The sequence shown here is derived from an EMBL/GenBank/DDBJ whole genome shotgun (WGS) entry which is preliminary data.</text>
</comment>
<gene>
    <name evidence="1" type="ORF">KEG57_45815</name>
</gene>
<accession>A0A9X3XCI6</accession>
<evidence type="ECO:0000313" key="2">
    <source>
        <dbReference type="Proteomes" id="UP001151081"/>
    </source>
</evidence>
<sequence length="372" mass="37722">MFSPKLVRSGLDAKTVVLAFTGVPVAGPAGTLNDIHLRFLLDPWSTWPPAEGTNVGLADVQGPFAISEGAGIQVAVLRGTSVGPVPYQIIPEFGMGVPFFPSSALPSDATQAALLRMHPGGHIIGYGRPHAGDTIELLVGLGHHDGPKPTVEGFTPIGCTKTSVLMDAVHTEKGTLVGFASNDEPANAKGCTGSLGDATRVVVARVTDGNPVGTELAATTPDNPASIMGLAMAGRSEGAWMTVGHSGWIEATATIQAHLLDAAGTSVAAPFNLAGASDLNPDSVGASSMAGDLVAAWSYGALSPDRIEVKRVNAAGAVVATAMIEANLGTSQPIAVLGSPTGDAVLLAYSAISPEDPTARIHLQRLGCAPLP</sequence>
<evidence type="ECO:0000313" key="1">
    <source>
        <dbReference type="EMBL" id="MDC3987869.1"/>
    </source>
</evidence>
<keyword evidence="2" id="KW-1185">Reference proteome</keyword>
<name>A0A9X3XCI6_9BACT</name>
<protein>
    <submittedName>
        <fullName evidence="1">Uncharacterized protein</fullName>
    </submittedName>
</protein>
<proteinExistence type="predicted"/>
<dbReference type="RefSeq" id="WP_272427409.1">
    <property type="nucleotide sequence ID" value="NZ_JAGTJJ010000060.1"/>
</dbReference>
<dbReference type="AlphaFoldDB" id="A0A9X3XCI6"/>
<dbReference type="EMBL" id="JAGTJJ010000060">
    <property type="protein sequence ID" value="MDC3987869.1"/>
    <property type="molecule type" value="Genomic_DNA"/>
</dbReference>